<evidence type="ECO:0000313" key="5">
    <source>
        <dbReference type="Proteomes" id="UP000184357"/>
    </source>
</evidence>
<dbReference type="SUPFAM" id="SSF55729">
    <property type="entry name" value="Acyl-CoA N-acyltransferases (Nat)"/>
    <property type="match status" value="1"/>
</dbReference>
<proteinExistence type="predicted"/>
<organism evidence="4 5">
    <name type="scientific">Halobaculum gomorrense</name>
    <dbReference type="NCBI Taxonomy" id="43928"/>
    <lineage>
        <taxon>Archaea</taxon>
        <taxon>Methanobacteriati</taxon>
        <taxon>Methanobacteriota</taxon>
        <taxon>Stenosarchaea group</taxon>
        <taxon>Halobacteria</taxon>
        <taxon>Halobacteriales</taxon>
        <taxon>Haloferacaceae</taxon>
        <taxon>Halobaculum</taxon>
    </lineage>
</organism>
<protein>
    <submittedName>
        <fullName evidence="4">Protein N-acetyltransferase, RimJ/RimL family</fullName>
    </submittedName>
</protein>
<feature type="compositionally biased region" description="Acidic residues" evidence="2">
    <location>
        <begin position="214"/>
        <end position="227"/>
    </location>
</feature>
<feature type="compositionally biased region" description="Basic and acidic residues" evidence="2">
    <location>
        <begin position="231"/>
        <end position="245"/>
    </location>
</feature>
<dbReference type="InterPro" id="IPR019432">
    <property type="entry name" value="Acyltransferase_MbtK/IucB-like"/>
</dbReference>
<keyword evidence="5" id="KW-1185">Reference proteome</keyword>
<dbReference type="SMART" id="SM01006">
    <property type="entry name" value="AlcB"/>
    <property type="match status" value="1"/>
</dbReference>
<sequence>MTDALSLLSDDCEYRRPAPGVDRTVSFRPVELPRDLDRLHAWLTSEHVRPYWEMGAPLPAFRRALSERLDDDHVTPYVGRVDGVPMSYFERYWAAEDPLADHYNARDGDQGIHLLIGPEPYLGRGYGTALLRAMTDLAFRHPGTDRVVAEPDARNDAAIRAFERVGFRPRGEFRFPHEGKDATLLVCERARFERAFSPGALAAERAAEGAGDPGDADGADDADDAGDAEAATDRDGDADPAGVER</sequence>
<dbReference type="EMBL" id="FQWV01000001">
    <property type="protein sequence ID" value="SHG42218.1"/>
    <property type="molecule type" value="Genomic_DNA"/>
</dbReference>
<dbReference type="Pfam" id="PF13523">
    <property type="entry name" value="Acetyltransf_8"/>
    <property type="match status" value="1"/>
</dbReference>
<dbReference type="RefSeq" id="WP_073306552.1">
    <property type="nucleotide sequence ID" value="NZ_FQWV01000001.1"/>
</dbReference>
<dbReference type="STRING" id="43928.SAMN05443636_0202"/>
<dbReference type="GO" id="GO:0046677">
    <property type="term" value="P:response to antibiotic"/>
    <property type="evidence" value="ECO:0007669"/>
    <property type="project" value="UniProtKB-KW"/>
</dbReference>
<feature type="domain" description="N-acetyltransferase" evidence="3">
    <location>
        <begin position="25"/>
        <end position="190"/>
    </location>
</feature>
<dbReference type="AlphaFoldDB" id="A0A1M5JNW9"/>
<dbReference type="GO" id="GO:0016410">
    <property type="term" value="F:N-acyltransferase activity"/>
    <property type="evidence" value="ECO:0007669"/>
    <property type="project" value="TreeGrafter"/>
</dbReference>
<evidence type="ECO:0000259" key="3">
    <source>
        <dbReference type="PROSITE" id="PS51186"/>
    </source>
</evidence>
<reference evidence="4 5" key="1">
    <citation type="submission" date="2016-11" db="EMBL/GenBank/DDBJ databases">
        <authorList>
            <person name="Jaros S."/>
            <person name="Januszkiewicz K."/>
            <person name="Wedrychowicz H."/>
        </authorList>
    </citation>
    <scope>NUCLEOTIDE SEQUENCE [LARGE SCALE GENOMIC DNA]</scope>
    <source>
        <strain evidence="4 5">DSM 9297</strain>
    </source>
</reference>
<dbReference type="PROSITE" id="PS51186">
    <property type="entry name" value="GNAT"/>
    <property type="match status" value="1"/>
</dbReference>
<dbReference type="GO" id="GO:0019290">
    <property type="term" value="P:siderophore biosynthetic process"/>
    <property type="evidence" value="ECO:0007669"/>
    <property type="project" value="InterPro"/>
</dbReference>
<dbReference type="InterPro" id="IPR016181">
    <property type="entry name" value="Acyl_CoA_acyltransferase"/>
</dbReference>
<feature type="region of interest" description="Disordered" evidence="2">
    <location>
        <begin position="203"/>
        <end position="245"/>
    </location>
</feature>
<dbReference type="PANTHER" id="PTHR31438">
    <property type="entry name" value="LYSINE N-ACYLTRANSFERASE C17G9.06C-RELATED"/>
    <property type="match status" value="1"/>
</dbReference>
<dbReference type="OrthoDB" id="258358at2157"/>
<evidence type="ECO:0000256" key="1">
    <source>
        <dbReference type="ARBA" id="ARBA00023251"/>
    </source>
</evidence>
<dbReference type="PANTHER" id="PTHR31438:SF1">
    <property type="entry name" value="LYSINE N-ACYLTRANSFERASE C17G9.06C-RELATED"/>
    <property type="match status" value="1"/>
</dbReference>
<evidence type="ECO:0000313" key="4">
    <source>
        <dbReference type="EMBL" id="SHG42218.1"/>
    </source>
</evidence>
<dbReference type="Proteomes" id="UP000184357">
    <property type="component" value="Unassembled WGS sequence"/>
</dbReference>
<dbReference type="InterPro" id="IPR000182">
    <property type="entry name" value="GNAT_dom"/>
</dbReference>
<keyword evidence="4" id="KW-0808">Transferase</keyword>
<dbReference type="Gene3D" id="3.40.630.30">
    <property type="match status" value="1"/>
</dbReference>
<name>A0A1M5JNW9_9EURY</name>
<evidence type="ECO:0000256" key="2">
    <source>
        <dbReference type="SAM" id="MobiDB-lite"/>
    </source>
</evidence>
<gene>
    <name evidence="4" type="ORF">SAMN05443636_0202</name>
</gene>
<keyword evidence="1" id="KW-0046">Antibiotic resistance</keyword>
<accession>A0A1M5JNW9</accession>